<dbReference type="OrthoDB" id="409340at2759"/>
<feature type="compositionally biased region" description="Basic and acidic residues" evidence="1">
    <location>
        <begin position="39"/>
        <end position="49"/>
    </location>
</feature>
<feature type="region of interest" description="Disordered" evidence="1">
    <location>
        <begin position="83"/>
        <end position="102"/>
    </location>
</feature>
<feature type="region of interest" description="Disordered" evidence="1">
    <location>
        <begin position="1"/>
        <end position="55"/>
    </location>
</feature>
<protein>
    <submittedName>
        <fullName evidence="2">Uncharacterized protein</fullName>
    </submittedName>
</protein>
<evidence type="ECO:0000313" key="3">
    <source>
        <dbReference type="Proteomes" id="UP000601435"/>
    </source>
</evidence>
<dbReference type="AlphaFoldDB" id="A0A812M145"/>
<proteinExistence type="predicted"/>
<organism evidence="2 3">
    <name type="scientific">Symbiodinium necroappetens</name>
    <dbReference type="NCBI Taxonomy" id="1628268"/>
    <lineage>
        <taxon>Eukaryota</taxon>
        <taxon>Sar</taxon>
        <taxon>Alveolata</taxon>
        <taxon>Dinophyceae</taxon>
        <taxon>Suessiales</taxon>
        <taxon>Symbiodiniaceae</taxon>
        <taxon>Symbiodinium</taxon>
    </lineage>
</organism>
<keyword evidence="3" id="KW-1185">Reference proteome</keyword>
<name>A0A812M145_9DINO</name>
<comment type="caution">
    <text evidence="2">The sequence shown here is derived from an EMBL/GenBank/DDBJ whole genome shotgun (WGS) entry which is preliminary data.</text>
</comment>
<gene>
    <name evidence="2" type="ORF">SNEC2469_LOCUS5610</name>
</gene>
<sequence length="102" mass="11096">MAGQSLEVPDGMEDPGSPVSQSGGIPTSKSQRSIIAGASERDDRTDVHGNKITKGSKTYRCSFRDEVEQEPIHDIKEVQSFKQPGLGQQLQDSDNKNCCSLM</sequence>
<dbReference type="Proteomes" id="UP000601435">
    <property type="component" value="Unassembled WGS sequence"/>
</dbReference>
<evidence type="ECO:0000256" key="1">
    <source>
        <dbReference type="SAM" id="MobiDB-lite"/>
    </source>
</evidence>
<feature type="compositionally biased region" description="Polar residues" evidence="1">
    <location>
        <begin position="18"/>
        <end position="33"/>
    </location>
</feature>
<evidence type="ECO:0000313" key="2">
    <source>
        <dbReference type="EMBL" id="CAE7256150.1"/>
    </source>
</evidence>
<dbReference type="EMBL" id="CAJNJA010010314">
    <property type="protein sequence ID" value="CAE7256150.1"/>
    <property type="molecule type" value="Genomic_DNA"/>
</dbReference>
<accession>A0A812M145</accession>
<reference evidence="2" key="1">
    <citation type="submission" date="2021-02" db="EMBL/GenBank/DDBJ databases">
        <authorList>
            <person name="Dougan E. K."/>
            <person name="Rhodes N."/>
            <person name="Thang M."/>
            <person name="Chan C."/>
        </authorList>
    </citation>
    <scope>NUCLEOTIDE SEQUENCE</scope>
</reference>